<dbReference type="EMBL" id="LXQA010409667">
    <property type="protein sequence ID" value="MCI49985.1"/>
    <property type="molecule type" value="Genomic_DNA"/>
</dbReference>
<keyword evidence="2" id="KW-1185">Reference proteome</keyword>
<dbReference type="Proteomes" id="UP000265520">
    <property type="component" value="Unassembled WGS sequence"/>
</dbReference>
<evidence type="ECO:0000313" key="2">
    <source>
        <dbReference type="Proteomes" id="UP000265520"/>
    </source>
</evidence>
<organism evidence="1 2">
    <name type="scientific">Trifolium medium</name>
    <dbReference type="NCBI Taxonomy" id="97028"/>
    <lineage>
        <taxon>Eukaryota</taxon>
        <taxon>Viridiplantae</taxon>
        <taxon>Streptophyta</taxon>
        <taxon>Embryophyta</taxon>
        <taxon>Tracheophyta</taxon>
        <taxon>Spermatophyta</taxon>
        <taxon>Magnoliopsida</taxon>
        <taxon>eudicotyledons</taxon>
        <taxon>Gunneridae</taxon>
        <taxon>Pentapetalae</taxon>
        <taxon>rosids</taxon>
        <taxon>fabids</taxon>
        <taxon>Fabales</taxon>
        <taxon>Fabaceae</taxon>
        <taxon>Papilionoideae</taxon>
        <taxon>50 kb inversion clade</taxon>
        <taxon>NPAAA clade</taxon>
        <taxon>Hologalegina</taxon>
        <taxon>IRL clade</taxon>
        <taxon>Trifolieae</taxon>
        <taxon>Trifolium</taxon>
    </lineage>
</organism>
<sequence>VLPAVRRLGVVSLRFGERRCGRFGD</sequence>
<proteinExistence type="predicted"/>
<protein>
    <submittedName>
        <fullName evidence="1">Uncharacterized protein</fullName>
    </submittedName>
</protein>
<reference evidence="1 2" key="1">
    <citation type="journal article" date="2018" name="Front. Plant Sci.">
        <title>Red Clover (Trifolium pratense) and Zigzag Clover (T. medium) - A Picture of Genomic Similarities and Differences.</title>
        <authorList>
            <person name="Dluhosova J."/>
            <person name="Istvanek J."/>
            <person name="Nedelnik J."/>
            <person name="Repkova J."/>
        </authorList>
    </citation>
    <scope>NUCLEOTIDE SEQUENCE [LARGE SCALE GENOMIC DNA]</scope>
    <source>
        <strain evidence="2">cv. 10/8</strain>
        <tissue evidence="1">Leaf</tissue>
    </source>
</reference>
<feature type="non-terminal residue" evidence="1">
    <location>
        <position position="1"/>
    </location>
</feature>
<name>A0A392SPN5_9FABA</name>
<accession>A0A392SPN5</accession>
<dbReference type="AlphaFoldDB" id="A0A392SPN5"/>
<evidence type="ECO:0000313" key="1">
    <source>
        <dbReference type="EMBL" id="MCI49985.1"/>
    </source>
</evidence>
<comment type="caution">
    <text evidence="1">The sequence shown here is derived from an EMBL/GenBank/DDBJ whole genome shotgun (WGS) entry which is preliminary data.</text>
</comment>